<dbReference type="GO" id="GO:0032259">
    <property type="term" value="P:methylation"/>
    <property type="evidence" value="ECO:0007669"/>
    <property type="project" value="UniProtKB-KW"/>
</dbReference>
<evidence type="ECO:0000256" key="3">
    <source>
        <dbReference type="ARBA" id="ARBA00022679"/>
    </source>
</evidence>
<dbReference type="InterPro" id="IPR019410">
    <property type="entry name" value="Methyltransf_16"/>
</dbReference>
<accession>A0A9P6NGX6</accession>
<reference evidence="5" key="1">
    <citation type="submission" date="2013-11" db="EMBL/GenBank/DDBJ databases">
        <title>Genome sequence of the fusiform rust pathogen reveals effectors for host alternation and coevolution with pine.</title>
        <authorList>
            <consortium name="DOE Joint Genome Institute"/>
            <person name="Smith K."/>
            <person name="Pendleton A."/>
            <person name="Kubisiak T."/>
            <person name="Anderson C."/>
            <person name="Salamov A."/>
            <person name="Aerts A."/>
            <person name="Riley R."/>
            <person name="Clum A."/>
            <person name="Lindquist E."/>
            <person name="Ence D."/>
            <person name="Campbell M."/>
            <person name="Kronenberg Z."/>
            <person name="Feau N."/>
            <person name="Dhillon B."/>
            <person name="Hamelin R."/>
            <person name="Burleigh J."/>
            <person name="Smith J."/>
            <person name="Yandell M."/>
            <person name="Nelson C."/>
            <person name="Grigoriev I."/>
            <person name="Davis J."/>
        </authorList>
    </citation>
    <scope>NUCLEOTIDE SEQUENCE</scope>
    <source>
        <strain evidence="5">G11</strain>
    </source>
</reference>
<dbReference type="PROSITE" id="PS51560">
    <property type="entry name" value="SAM_MT_NNT1"/>
    <property type="match status" value="1"/>
</dbReference>
<dbReference type="Proteomes" id="UP000886653">
    <property type="component" value="Unassembled WGS sequence"/>
</dbReference>
<organism evidence="5 6">
    <name type="scientific">Cronartium quercuum f. sp. fusiforme G11</name>
    <dbReference type="NCBI Taxonomy" id="708437"/>
    <lineage>
        <taxon>Eukaryota</taxon>
        <taxon>Fungi</taxon>
        <taxon>Dikarya</taxon>
        <taxon>Basidiomycota</taxon>
        <taxon>Pucciniomycotina</taxon>
        <taxon>Pucciniomycetes</taxon>
        <taxon>Pucciniales</taxon>
        <taxon>Coleosporiaceae</taxon>
        <taxon>Cronartium</taxon>
    </lineage>
</organism>
<dbReference type="AlphaFoldDB" id="A0A9P6NGX6"/>
<keyword evidence="3" id="KW-0808">Transferase</keyword>
<name>A0A9P6NGX6_9BASI</name>
<evidence type="ECO:0000313" key="6">
    <source>
        <dbReference type="Proteomes" id="UP000886653"/>
    </source>
</evidence>
<evidence type="ECO:0000256" key="2">
    <source>
        <dbReference type="ARBA" id="ARBA00022603"/>
    </source>
</evidence>
<dbReference type="GO" id="GO:0008757">
    <property type="term" value="F:S-adenosylmethionine-dependent methyltransferase activity"/>
    <property type="evidence" value="ECO:0007669"/>
    <property type="project" value="UniProtKB-ARBA"/>
</dbReference>
<dbReference type="Pfam" id="PF10294">
    <property type="entry name" value="Methyltransf_16"/>
    <property type="match status" value="1"/>
</dbReference>
<sequence length="297" mass="32535">MTLLPDLVAERDGDMMLVGGIEMFEEPVGFRPQPPAAQIVDFVRPNGDAMKIRLVGGHPLWGHVLYPAAIAMSKYLEEHANSLLRPNLIDDSSCGKYVLELGAGAGLPGLTSVLEGAELVVSTDFPDAELIDNLKQNANLNLPAHLRERLVVEGFTWGTNPACLLDHLPITANDEKCGSLSQSPDSVPAGPVSSRFDLILMSDLVFNHSQQEPLLRTCESCLRQSANPSSPSPSLLVFFSHHRPRFVKEDNRFIELAKARGWRCKKVVENPDAGLAFPEDDGDQTIRGTVHGWILTR</sequence>
<gene>
    <name evidence="5" type="ORF">CROQUDRAFT_80557</name>
</gene>
<keyword evidence="6" id="KW-1185">Reference proteome</keyword>
<keyword evidence="4" id="KW-0949">S-adenosyl-L-methionine</keyword>
<dbReference type="EMBL" id="MU167307">
    <property type="protein sequence ID" value="KAG0143914.1"/>
    <property type="molecule type" value="Genomic_DNA"/>
</dbReference>
<dbReference type="InterPro" id="IPR025784">
    <property type="entry name" value="EFM7"/>
</dbReference>
<comment type="caution">
    <text evidence="5">The sequence shown here is derived from an EMBL/GenBank/DDBJ whole genome shotgun (WGS) entry which is preliminary data.</text>
</comment>
<dbReference type="OrthoDB" id="46564at2759"/>
<dbReference type="InterPro" id="IPR029063">
    <property type="entry name" value="SAM-dependent_MTases_sf"/>
</dbReference>
<dbReference type="Gene3D" id="3.40.50.150">
    <property type="entry name" value="Vaccinia Virus protein VP39"/>
    <property type="match status" value="1"/>
</dbReference>
<protein>
    <submittedName>
        <fullName evidence="5">Uncharacterized protein</fullName>
    </submittedName>
</protein>
<evidence type="ECO:0000313" key="5">
    <source>
        <dbReference type="EMBL" id="KAG0143914.1"/>
    </source>
</evidence>
<evidence type="ECO:0000256" key="4">
    <source>
        <dbReference type="ARBA" id="ARBA00022691"/>
    </source>
</evidence>
<evidence type="ECO:0000256" key="1">
    <source>
        <dbReference type="ARBA" id="ARBA00022490"/>
    </source>
</evidence>
<keyword evidence="1" id="KW-0963">Cytoplasm</keyword>
<dbReference type="PANTHER" id="PTHR14614">
    <property type="entry name" value="HEPATOCELLULAR CARCINOMA-ASSOCIATED ANTIGEN"/>
    <property type="match status" value="1"/>
</dbReference>
<proteinExistence type="predicted"/>
<dbReference type="GO" id="GO:0005737">
    <property type="term" value="C:cytoplasm"/>
    <property type="evidence" value="ECO:0007669"/>
    <property type="project" value="TreeGrafter"/>
</dbReference>
<keyword evidence="2" id="KW-0489">Methyltransferase</keyword>
<dbReference type="PANTHER" id="PTHR14614:SF10">
    <property type="entry name" value="PROTEIN N-TERMINAL AND LYSINE N-METHYLTRANSFERASE EFM7"/>
    <property type="match status" value="1"/>
</dbReference>
<dbReference type="SUPFAM" id="SSF53335">
    <property type="entry name" value="S-adenosyl-L-methionine-dependent methyltransferases"/>
    <property type="match status" value="1"/>
</dbReference>